<reference evidence="4" key="1">
    <citation type="submission" date="2021-01" db="EMBL/GenBank/DDBJ databases">
        <authorList>
            <consortium name="Genoscope - CEA"/>
            <person name="William W."/>
        </authorList>
    </citation>
    <scope>NUCLEOTIDE SEQUENCE</scope>
</reference>
<dbReference type="GO" id="GO:0043565">
    <property type="term" value="F:sequence-specific DNA binding"/>
    <property type="evidence" value="ECO:0007669"/>
    <property type="project" value="InterPro"/>
</dbReference>
<dbReference type="OMA" id="NINVIRW"/>
<dbReference type="GO" id="GO:0003700">
    <property type="term" value="F:DNA-binding transcription factor activity"/>
    <property type="evidence" value="ECO:0007669"/>
    <property type="project" value="InterPro"/>
</dbReference>
<dbReference type="Proteomes" id="UP000688137">
    <property type="component" value="Unassembled WGS sequence"/>
</dbReference>
<gene>
    <name evidence="4" type="ORF">PPRIM_AZ9-3.1.T0680048</name>
</gene>
<dbReference type="AlphaFoldDB" id="A0A8S1MZT7"/>
<evidence type="ECO:0000256" key="1">
    <source>
        <dbReference type="ARBA" id="ARBA00023125"/>
    </source>
</evidence>
<dbReference type="PANTHER" id="PTHR10015:SF206">
    <property type="entry name" value="HSF-TYPE DNA-BINDING DOMAIN-CONTAINING PROTEIN"/>
    <property type="match status" value="1"/>
</dbReference>
<evidence type="ECO:0000313" key="4">
    <source>
        <dbReference type="EMBL" id="CAD8082623.1"/>
    </source>
</evidence>
<dbReference type="Pfam" id="PF00447">
    <property type="entry name" value="HSF_DNA-bind"/>
    <property type="match status" value="1"/>
</dbReference>
<evidence type="ECO:0000313" key="5">
    <source>
        <dbReference type="Proteomes" id="UP000688137"/>
    </source>
</evidence>
<feature type="domain" description="HSF-type DNA-binding" evidence="3">
    <location>
        <begin position="5"/>
        <end position="100"/>
    </location>
</feature>
<dbReference type="InterPro" id="IPR000232">
    <property type="entry name" value="HSF_DNA-bd"/>
</dbReference>
<keyword evidence="1" id="KW-0238">DNA-binding</keyword>
<dbReference type="FunFam" id="1.10.10.10:FF:000592">
    <property type="entry name" value="Uncharacterized protein"/>
    <property type="match status" value="1"/>
</dbReference>
<name>A0A8S1MZT7_PARPR</name>
<proteinExistence type="inferred from homology"/>
<evidence type="ECO:0000256" key="2">
    <source>
        <dbReference type="RuleBase" id="RU004020"/>
    </source>
</evidence>
<comment type="similarity">
    <text evidence="2">Belongs to the HSF family.</text>
</comment>
<dbReference type="EMBL" id="CAJJDM010000071">
    <property type="protein sequence ID" value="CAD8082623.1"/>
    <property type="molecule type" value="Genomic_DNA"/>
</dbReference>
<dbReference type="PANTHER" id="PTHR10015">
    <property type="entry name" value="HEAT SHOCK TRANSCRIPTION FACTOR"/>
    <property type="match status" value="1"/>
</dbReference>
<evidence type="ECO:0000259" key="3">
    <source>
        <dbReference type="SMART" id="SM00415"/>
    </source>
</evidence>
<keyword evidence="5" id="KW-1185">Reference proteome</keyword>
<protein>
    <recommendedName>
        <fullName evidence="3">HSF-type DNA-binding domain-containing protein</fullName>
    </recommendedName>
</protein>
<accession>A0A8S1MZT7</accession>
<comment type="caution">
    <text evidence="4">The sequence shown here is derived from an EMBL/GenBank/DDBJ whole genome shotgun (WGS) entry which is preliminary data.</text>
</comment>
<dbReference type="SMART" id="SM00415">
    <property type="entry name" value="HSF"/>
    <property type="match status" value="1"/>
</dbReference>
<organism evidence="4 5">
    <name type="scientific">Paramecium primaurelia</name>
    <dbReference type="NCBI Taxonomy" id="5886"/>
    <lineage>
        <taxon>Eukaryota</taxon>
        <taxon>Sar</taxon>
        <taxon>Alveolata</taxon>
        <taxon>Ciliophora</taxon>
        <taxon>Intramacronucleata</taxon>
        <taxon>Oligohymenophorea</taxon>
        <taxon>Peniculida</taxon>
        <taxon>Parameciidae</taxon>
        <taxon>Paramecium</taxon>
    </lineage>
</organism>
<sequence length="282" mass="33879">MNQRKGPKFLISLFEILEGEENINVIRWNNEGDAFEIVNVDLLVKSILSVHYKQSNFFSFVRQLNQYGFNKQKIDKNSYSFRHKYFLKNKKELIAKIVSSHKQKIMEYQREQRENLFNDNEQNVQTKTIQELQQNQHKIFAQFKEQMNTQMQIKQMIIYLKNKIAEFNIQIEQQCFIAQTLLIKVIKTIPNDEQYQFETELLKKVLQEFSNIYLEYYGYNQSQRSPNLSILQLTPAPFQMNEQQRRSLGLVDTNKVHINEQIQQYLKWVKESYENAIIRNAI</sequence>